<organism evidence="1 2">
    <name type="scientific">Perkinsus olseni</name>
    <name type="common">Perkinsus atlanticus</name>
    <dbReference type="NCBI Taxonomy" id="32597"/>
    <lineage>
        <taxon>Eukaryota</taxon>
        <taxon>Sar</taxon>
        <taxon>Alveolata</taxon>
        <taxon>Perkinsozoa</taxon>
        <taxon>Perkinsea</taxon>
        <taxon>Perkinsida</taxon>
        <taxon>Perkinsidae</taxon>
        <taxon>Perkinsus</taxon>
    </lineage>
</organism>
<accession>A0A7J6Q1C6</accession>
<sequence length="115" mass="12038">MTVLNGLSDIAGFVLAHHYSSIVQWQSLISPHGLLGLQISTERILRASREVVIGEGGPVLILTVSAASSGLFVCGPCPTDLNPTHARITVLKLAGSRLTSRGPASYLNQSSAFGI</sequence>
<comment type="caution">
    <text evidence="1">The sequence shown here is derived from an EMBL/GenBank/DDBJ whole genome shotgun (WGS) entry which is preliminary data.</text>
</comment>
<proteinExistence type="predicted"/>
<dbReference type="AlphaFoldDB" id="A0A7J6Q1C6"/>
<dbReference type="EMBL" id="JABANO010036280">
    <property type="protein sequence ID" value="KAF4702103.1"/>
    <property type="molecule type" value="Genomic_DNA"/>
</dbReference>
<name>A0A7J6Q1C6_PEROL</name>
<keyword evidence="2" id="KW-1185">Reference proteome</keyword>
<dbReference type="Proteomes" id="UP000553632">
    <property type="component" value="Unassembled WGS sequence"/>
</dbReference>
<protein>
    <submittedName>
        <fullName evidence="1">Uncharacterized protein</fullName>
    </submittedName>
</protein>
<gene>
    <name evidence="1" type="ORF">FOZ63_028966</name>
</gene>
<evidence type="ECO:0000313" key="2">
    <source>
        <dbReference type="Proteomes" id="UP000553632"/>
    </source>
</evidence>
<evidence type="ECO:0000313" key="1">
    <source>
        <dbReference type="EMBL" id="KAF4702103.1"/>
    </source>
</evidence>
<reference evidence="1 2" key="1">
    <citation type="submission" date="2020-04" db="EMBL/GenBank/DDBJ databases">
        <title>Perkinsus olseni comparative genomics.</title>
        <authorList>
            <person name="Bogema D.R."/>
        </authorList>
    </citation>
    <scope>NUCLEOTIDE SEQUENCE [LARGE SCALE GENOMIC DNA]</scope>
    <source>
        <strain evidence="1 2">ATCC PRA-207</strain>
    </source>
</reference>